<protein>
    <submittedName>
        <fullName evidence="2">Uncharacterized protein</fullName>
    </submittedName>
</protein>
<gene>
    <name evidence="2" type="ORF">SDENCHOL_20489</name>
</gene>
<feature type="compositionally biased region" description="Low complexity" evidence="1">
    <location>
        <begin position="35"/>
        <end position="51"/>
    </location>
</feature>
<feature type="compositionally biased region" description="Polar residues" evidence="1">
    <location>
        <begin position="63"/>
        <end position="72"/>
    </location>
</feature>
<feature type="region of interest" description="Disordered" evidence="1">
    <location>
        <begin position="34"/>
        <end position="88"/>
    </location>
</feature>
<evidence type="ECO:0000313" key="3">
    <source>
        <dbReference type="Proteomes" id="UP000242886"/>
    </source>
</evidence>
<name>A0A7Z7HRS1_9PROT</name>
<sequence>MVAVRRKPPITAQPKPKNISCACHCMGAKSCIGAGSQPMNNNSQSGGSSMPETAARLKKGLKPTSQSGWDNNLRNKETIRPASLSLSR</sequence>
<reference evidence="2" key="1">
    <citation type="submission" date="2017-03" db="EMBL/GenBank/DDBJ databases">
        <authorList>
            <consortium name="AG Boll"/>
        </authorList>
    </citation>
    <scope>NUCLEOTIDE SEQUENCE [LARGE SCALE GENOMIC DNA]</scope>
    <source>
        <strain evidence="2">Chol</strain>
    </source>
</reference>
<evidence type="ECO:0000256" key="1">
    <source>
        <dbReference type="SAM" id="MobiDB-lite"/>
    </source>
</evidence>
<organism evidence="2 3">
    <name type="scientific">Sterolibacterium denitrificans</name>
    <dbReference type="NCBI Taxonomy" id="157592"/>
    <lineage>
        <taxon>Bacteria</taxon>
        <taxon>Pseudomonadati</taxon>
        <taxon>Pseudomonadota</taxon>
        <taxon>Betaproteobacteria</taxon>
        <taxon>Nitrosomonadales</taxon>
        <taxon>Sterolibacteriaceae</taxon>
        <taxon>Sterolibacterium</taxon>
    </lineage>
</organism>
<proteinExistence type="predicted"/>
<keyword evidence="3" id="KW-1185">Reference proteome</keyword>
<dbReference type="EMBL" id="LT837803">
    <property type="protein sequence ID" value="SMB27860.1"/>
    <property type="molecule type" value="Genomic_DNA"/>
</dbReference>
<dbReference type="AlphaFoldDB" id="A0A7Z7HRS1"/>
<dbReference type="Proteomes" id="UP000242886">
    <property type="component" value="Chromosome SDENCHOL"/>
</dbReference>
<accession>A0A7Z7HRS1</accession>
<evidence type="ECO:0000313" key="2">
    <source>
        <dbReference type="EMBL" id="SMB27860.1"/>
    </source>
</evidence>